<dbReference type="AlphaFoldDB" id="A0A2A7NGU9"/>
<reference evidence="2 5" key="2">
    <citation type="journal article" date="2019" name="Emerg. Microbes Infect.">
        <title>Comprehensive subspecies identification of 175 nontuberculous mycobacteria species based on 7547 genomic profiles.</title>
        <authorList>
            <person name="Matsumoto Y."/>
            <person name="Kinjo T."/>
            <person name="Motooka D."/>
            <person name="Nabeya D."/>
            <person name="Jung N."/>
            <person name="Uechi K."/>
            <person name="Horii T."/>
            <person name="Iida T."/>
            <person name="Fujita J."/>
            <person name="Nakamura S."/>
        </authorList>
    </citation>
    <scope>NUCLEOTIDE SEQUENCE [LARGE SCALE GENOMIC DNA]</scope>
    <source>
        <strain evidence="2 5">JCM 6377</strain>
    </source>
</reference>
<reference evidence="2" key="3">
    <citation type="submission" date="2020-02" db="EMBL/GenBank/DDBJ databases">
        <authorList>
            <person name="Matsumoto Y."/>
            <person name="Motooka D."/>
            <person name="Nakamura S."/>
        </authorList>
    </citation>
    <scope>NUCLEOTIDE SEQUENCE</scope>
    <source>
        <strain evidence="2">JCM 6377</strain>
    </source>
</reference>
<comment type="caution">
    <text evidence="3">The sequence shown here is derived from an EMBL/GenBank/DDBJ whole genome shotgun (WGS) entry which is preliminary data.</text>
</comment>
<evidence type="ECO:0000313" key="2">
    <source>
        <dbReference type="EMBL" id="GFG52666.1"/>
    </source>
</evidence>
<dbReference type="EMBL" id="PDCP01000002">
    <property type="protein sequence ID" value="PEG42688.1"/>
    <property type="molecule type" value="Genomic_DNA"/>
</dbReference>
<feature type="domain" description="AB hydrolase-1" evidence="1">
    <location>
        <begin position="6"/>
        <end position="225"/>
    </location>
</feature>
<protein>
    <submittedName>
        <fullName evidence="2">3-oxoadipate enol-lactonase</fullName>
    </submittedName>
</protein>
<dbReference type="Proteomes" id="UP000220914">
    <property type="component" value="Unassembled WGS sequence"/>
</dbReference>
<evidence type="ECO:0000313" key="3">
    <source>
        <dbReference type="EMBL" id="PEG42688.1"/>
    </source>
</evidence>
<dbReference type="PANTHER" id="PTHR43798">
    <property type="entry name" value="MONOACYLGLYCEROL LIPASE"/>
    <property type="match status" value="1"/>
</dbReference>
<name>A0A2A7NGU9_MYCAG</name>
<evidence type="ECO:0000259" key="1">
    <source>
        <dbReference type="Pfam" id="PF12697"/>
    </source>
</evidence>
<dbReference type="SUPFAM" id="SSF53474">
    <property type="entry name" value="alpha/beta-Hydrolases"/>
    <property type="match status" value="1"/>
</dbReference>
<proteinExistence type="predicted"/>
<dbReference type="Pfam" id="PF12697">
    <property type="entry name" value="Abhydrolase_6"/>
    <property type="match status" value="1"/>
</dbReference>
<dbReference type="InterPro" id="IPR050266">
    <property type="entry name" value="AB_hydrolase_sf"/>
</dbReference>
<dbReference type="InterPro" id="IPR000073">
    <property type="entry name" value="AB_hydrolase_1"/>
</dbReference>
<dbReference type="InterPro" id="IPR029058">
    <property type="entry name" value="AB_hydrolase_fold"/>
</dbReference>
<sequence length="237" mass="25376">MTAAPVLILHAAGLDAACADLLGVDGAISVTLPGHGIRRRQRPGLQLEDMADEIAGWVRTPVHVVGLSLGGMVAQHLALAHPGSVHSLVLACTTARTPTEILVDRAAATESDPTERTVATTLERWFTADFLAATPEPEALAYARRCLQNIDKASFADIWRAMADHDVLDRLGEITAPTTCLAGKHDVSTPPQELITLAERLPNARYVEIDAPHMAPLEKPNEFRQALSDHLAWVGGA</sequence>
<evidence type="ECO:0000313" key="4">
    <source>
        <dbReference type="Proteomes" id="UP000220914"/>
    </source>
</evidence>
<dbReference type="EMBL" id="BLKS01000001">
    <property type="protein sequence ID" value="GFG52666.1"/>
    <property type="molecule type" value="Genomic_DNA"/>
</dbReference>
<keyword evidence="4" id="KW-1185">Reference proteome</keyword>
<dbReference type="Gene3D" id="3.40.50.1820">
    <property type="entry name" value="alpha/beta hydrolase"/>
    <property type="match status" value="1"/>
</dbReference>
<dbReference type="RefSeq" id="WP_097937874.1">
    <property type="nucleotide sequence ID" value="NZ_BLKS01000001.1"/>
</dbReference>
<gene>
    <name evidence="2" type="primary">pcaD_1</name>
    <name evidence="3" type="ORF">CQY20_01440</name>
    <name evidence="2" type="ORF">MAGR_41070</name>
</gene>
<evidence type="ECO:0000313" key="5">
    <source>
        <dbReference type="Proteomes" id="UP000465302"/>
    </source>
</evidence>
<accession>A0A2A7NGU9</accession>
<dbReference type="Proteomes" id="UP000465302">
    <property type="component" value="Unassembled WGS sequence"/>
</dbReference>
<dbReference type="OrthoDB" id="9802489at2"/>
<dbReference type="GO" id="GO:0003824">
    <property type="term" value="F:catalytic activity"/>
    <property type="evidence" value="ECO:0007669"/>
    <property type="project" value="UniProtKB-ARBA"/>
</dbReference>
<organism evidence="3 4">
    <name type="scientific">Mycolicibacterium agri</name>
    <name type="common">Mycobacterium agri</name>
    <dbReference type="NCBI Taxonomy" id="36811"/>
    <lineage>
        <taxon>Bacteria</taxon>
        <taxon>Bacillati</taxon>
        <taxon>Actinomycetota</taxon>
        <taxon>Actinomycetes</taxon>
        <taxon>Mycobacteriales</taxon>
        <taxon>Mycobacteriaceae</taxon>
        <taxon>Mycolicibacterium</taxon>
    </lineage>
</organism>
<reference evidence="3 4" key="1">
    <citation type="submission" date="2017-10" db="EMBL/GenBank/DDBJ databases">
        <title>The new phylogeny of genus Mycobacterium.</title>
        <authorList>
            <person name="Tortoli E."/>
            <person name="Trovato A."/>
            <person name="Cirillo D.M."/>
        </authorList>
    </citation>
    <scope>NUCLEOTIDE SEQUENCE [LARGE SCALE GENOMIC DNA]</scope>
    <source>
        <strain evidence="3 4">CCUG37673</strain>
    </source>
</reference>